<comment type="caution">
    <text evidence="4">The sequence shown here is derived from an EMBL/GenBank/DDBJ whole genome shotgun (WGS) entry which is preliminary data.</text>
</comment>
<dbReference type="GO" id="GO:0016853">
    <property type="term" value="F:isomerase activity"/>
    <property type="evidence" value="ECO:0007669"/>
    <property type="project" value="UniProtKB-KW"/>
</dbReference>
<evidence type="ECO:0000313" key="4">
    <source>
        <dbReference type="EMBL" id="MFC3142475.1"/>
    </source>
</evidence>
<keyword evidence="3" id="KW-0119">Carbohydrate metabolism</keyword>
<dbReference type="InterPro" id="IPR014718">
    <property type="entry name" value="GH-type_carb-bd"/>
</dbReference>
<dbReference type="Pfam" id="PF01263">
    <property type="entry name" value="Aldose_epim"/>
    <property type="match status" value="1"/>
</dbReference>
<dbReference type="Gene3D" id="2.70.98.10">
    <property type="match status" value="1"/>
</dbReference>
<sequence>MAVETFGTTEGGETVHRLLLGNGPLSVAVLTYGANLQDVRLDGVAHSLTVGSPELAAYEGRMASCGGLMGPVVNRIAGASAEIDGTTFTFTKNFNDRHTIHGGDAAFHRRVWEIVDEGPSHAVLRVTAPDGESGFPGNRTVTARYDVMDDATLRLTLTAETDAPTLLNLANHSYWRMDDAPTVEGQVLTVAADHVLPRDDEMIVTGEILSVDGTRFDYRQGRALEAGAEGLIDNNFCVSQQREPLRPVASLQGKSGVRMEMSSTEPGLQVFDGHILDLPQYAGNDGPSPVAYCGVALEAQFWPGATAHPAFPDITLRPGDDWQQVTEWRFTR</sequence>
<evidence type="ECO:0000256" key="3">
    <source>
        <dbReference type="ARBA" id="ARBA00023277"/>
    </source>
</evidence>
<dbReference type="InterPro" id="IPR011013">
    <property type="entry name" value="Gal_mutarotase_sf_dom"/>
</dbReference>
<gene>
    <name evidence="4" type="ORF">ACFOGP_07135</name>
</gene>
<proteinExistence type="inferred from homology"/>
<evidence type="ECO:0000256" key="1">
    <source>
        <dbReference type="ARBA" id="ARBA00006206"/>
    </source>
</evidence>
<dbReference type="SUPFAM" id="SSF74650">
    <property type="entry name" value="Galactose mutarotase-like"/>
    <property type="match status" value="1"/>
</dbReference>
<dbReference type="EC" id="5.1.3.-" evidence="4"/>
<evidence type="ECO:0000313" key="5">
    <source>
        <dbReference type="Proteomes" id="UP001595632"/>
    </source>
</evidence>
<organism evidence="4 5">
    <name type="scientific">Psychromarinibacter halotolerans</name>
    <dbReference type="NCBI Taxonomy" id="1775175"/>
    <lineage>
        <taxon>Bacteria</taxon>
        <taxon>Pseudomonadati</taxon>
        <taxon>Pseudomonadota</taxon>
        <taxon>Alphaproteobacteria</taxon>
        <taxon>Rhodobacterales</taxon>
        <taxon>Paracoccaceae</taxon>
        <taxon>Psychromarinibacter</taxon>
    </lineage>
</organism>
<dbReference type="RefSeq" id="WP_275635051.1">
    <property type="nucleotide sequence ID" value="NZ_JARGYD010000017.1"/>
</dbReference>
<dbReference type="CDD" id="cd09019">
    <property type="entry name" value="galactose_mutarotase_like"/>
    <property type="match status" value="1"/>
</dbReference>
<dbReference type="PANTHER" id="PTHR10091">
    <property type="entry name" value="ALDOSE-1-EPIMERASE"/>
    <property type="match status" value="1"/>
</dbReference>
<comment type="similarity">
    <text evidence="1">Belongs to the aldose epimerase family.</text>
</comment>
<keyword evidence="5" id="KW-1185">Reference proteome</keyword>
<dbReference type="Proteomes" id="UP001595632">
    <property type="component" value="Unassembled WGS sequence"/>
</dbReference>
<dbReference type="InterPro" id="IPR008183">
    <property type="entry name" value="Aldose_1/G6P_1-epimerase"/>
</dbReference>
<reference evidence="5" key="1">
    <citation type="journal article" date="2019" name="Int. J. Syst. Evol. Microbiol.">
        <title>The Global Catalogue of Microorganisms (GCM) 10K type strain sequencing project: providing services to taxonomists for standard genome sequencing and annotation.</title>
        <authorList>
            <consortium name="The Broad Institute Genomics Platform"/>
            <consortium name="The Broad Institute Genome Sequencing Center for Infectious Disease"/>
            <person name="Wu L."/>
            <person name="Ma J."/>
        </authorList>
    </citation>
    <scope>NUCLEOTIDE SEQUENCE [LARGE SCALE GENOMIC DNA]</scope>
    <source>
        <strain evidence="5">KCTC 52366</strain>
    </source>
</reference>
<name>A0ABV7GR65_9RHOB</name>
<dbReference type="InterPro" id="IPR047215">
    <property type="entry name" value="Galactose_mutarotase-like"/>
</dbReference>
<dbReference type="PANTHER" id="PTHR10091:SF49">
    <property type="entry name" value="ALDOSE 1-EPIMERASE"/>
    <property type="match status" value="1"/>
</dbReference>
<protein>
    <submittedName>
        <fullName evidence="4">Aldose epimerase family protein</fullName>
        <ecNumber evidence="4">5.1.3.-</ecNumber>
    </submittedName>
</protein>
<evidence type="ECO:0000256" key="2">
    <source>
        <dbReference type="ARBA" id="ARBA00023235"/>
    </source>
</evidence>
<dbReference type="EMBL" id="JBHRTB010000010">
    <property type="protein sequence ID" value="MFC3142475.1"/>
    <property type="molecule type" value="Genomic_DNA"/>
</dbReference>
<keyword evidence="2 4" id="KW-0413">Isomerase</keyword>
<accession>A0ABV7GR65</accession>